<dbReference type="InterPro" id="IPR051928">
    <property type="entry name" value="NorD/CobT"/>
</dbReference>
<evidence type="ECO:0000259" key="2">
    <source>
        <dbReference type="SMART" id="SM00327"/>
    </source>
</evidence>
<dbReference type="InterPro" id="IPR036465">
    <property type="entry name" value="vWFA_dom_sf"/>
</dbReference>
<dbReference type="SUPFAM" id="SSF53300">
    <property type="entry name" value="vWA-like"/>
    <property type="match status" value="1"/>
</dbReference>
<dbReference type="EMBL" id="BMYP01000042">
    <property type="protein sequence ID" value="GHD80906.1"/>
    <property type="molecule type" value="Genomic_DNA"/>
</dbReference>
<dbReference type="PANTHER" id="PTHR41248:SF1">
    <property type="entry name" value="NORD PROTEIN"/>
    <property type="match status" value="1"/>
</dbReference>
<feature type="domain" description="VWFA" evidence="2">
    <location>
        <begin position="421"/>
        <end position="611"/>
    </location>
</feature>
<evidence type="ECO:0000256" key="1">
    <source>
        <dbReference type="SAM" id="MobiDB-lite"/>
    </source>
</evidence>
<dbReference type="Gene3D" id="3.40.50.410">
    <property type="entry name" value="von Willebrand factor, type A domain"/>
    <property type="match status" value="1"/>
</dbReference>
<dbReference type="InterPro" id="IPR002035">
    <property type="entry name" value="VWF_A"/>
</dbReference>
<dbReference type="RefSeq" id="WP_189354401.1">
    <property type="nucleotide sequence ID" value="NZ_BMYP01000042.1"/>
</dbReference>
<dbReference type="Proteomes" id="UP000662678">
    <property type="component" value="Unassembled WGS sequence"/>
</dbReference>
<accession>A0ABQ3HCP7</accession>
<dbReference type="CDD" id="cd01454">
    <property type="entry name" value="vWA_norD_type"/>
    <property type="match status" value="1"/>
</dbReference>
<dbReference type="PANTHER" id="PTHR41248">
    <property type="entry name" value="NORD PROTEIN"/>
    <property type="match status" value="1"/>
</dbReference>
<comment type="caution">
    <text evidence="3">The sequence shown here is derived from an EMBL/GenBank/DDBJ whole genome shotgun (WGS) entry which is preliminary data.</text>
</comment>
<reference evidence="4" key="1">
    <citation type="journal article" date="2019" name="Int. J. Syst. Evol. Microbiol.">
        <title>The Global Catalogue of Microorganisms (GCM) 10K type strain sequencing project: providing services to taxonomists for standard genome sequencing and annotation.</title>
        <authorList>
            <consortium name="The Broad Institute Genomics Platform"/>
            <consortium name="The Broad Institute Genome Sequencing Center for Infectious Disease"/>
            <person name="Wu L."/>
            <person name="Ma J."/>
        </authorList>
    </citation>
    <scope>NUCLEOTIDE SEQUENCE [LARGE SCALE GENOMIC DNA]</scope>
    <source>
        <strain evidence="4">KCTC 23713</strain>
    </source>
</reference>
<evidence type="ECO:0000313" key="4">
    <source>
        <dbReference type="Proteomes" id="UP000662678"/>
    </source>
</evidence>
<proteinExistence type="predicted"/>
<organism evidence="3 4">
    <name type="scientific">Vogesella fluminis</name>
    <dbReference type="NCBI Taxonomy" id="1069161"/>
    <lineage>
        <taxon>Bacteria</taxon>
        <taxon>Pseudomonadati</taxon>
        <taxon>Pseudomonadota</taxon>
        <taxon>Betaproteobacteria</taxon>
        <taxon>Neisseriales</taxon>
        <taxon>Chromobacteriaceae</taxon>
        <taxon>Vogesella</taxon>
    </lineage>
</organism>
<evidence type="ECO:0000313" key="3">
    <source>
        <dbReference type="EMBL" id="GHD80906.1"/>
    </source>
</evidence>
<feature type="compositionally biased region" description="Basic and acidic residues" evidence="1">
    <location>
        <begin position="213"/>
        <end position="228"/>
    </location>
</feature>
<name>A0ABQ3HCP7_9NEIS</name>
<feature type="region of interest" description="Disordered" evidence="1">
    <location>
        <begin position="200"/>
        <end position="240"/>
    </location>
</feature>
<sequence length="612" mass="68336">MEDLVGGWWDKLIRRTAYRGYPQAAVALAQIEKQAPLFFRAMGGDPALTLRTAVGTTHGARRRLLERIAGTGEQVELAWRDGQSLYLPEKIDLFPDAARNRELYFWLMALAAQPQHGDGDDGNGDWLTRNRRASAACLAAMPGLAALYQRLVTALLPLRDTPRDAAAAAQEAAICQALQQPEAAIALPPCRTPPQPVLLWLHPTPPTAPTAGTDDKQTPEMEDSDSKETKKKRRYRARRDTADERKNGMLLVFRAESIFTWDEYVRVNRHTDDDDIEDAGAAAEDMNTLTISRDNRRRASRLKFDLDLPAAAYDDTPLGSGILLPEWDYKRQRLVAEHCCLKPMLPRDATPAPLPDQLQPLARRLRRQFQALSPERTRKSGEASGPDIDLDRLIRFLAEKRSGVAVAEPPLYQAWPPGGRSMACLLLADLSLSTESWLGEAGQVIGVIRDSLLLFAEALSACGDAFGLYGFSSIRRDEVRYLLLKDFAERYDDTTRGRILALRPGYYTRMGAAIRQSTRILLEQPAQRRLLLIVSDGKPNDLDHYEGRYGVEDTRQAVLEAKRAGLIPFCVTVDKEAGEYLPHLFGRRGYSVVHDARRLPQVLTSLYASLTA</sequence>
<gene>
    <name evidence="3" type="ORF">GCM10011419_26140</name>
</gene>
<protein>
    <recommendedName>
        <fullName evidence="2">VWFA domain-containing protein</fullName>
    </recommendedName>
</protein>
<keyword evidence="4" id="KW-1185">Reference proteome</keyword>
<dbReference type="SMART" id="SM00327">
    <property type="entry name" value="VWA"/>
    <property type="match status" value="1"/>
</dbReference>